<dbReference type="PANTHER" id="PTHR33745">
    <property type="entry name" value="RSBT ANTAGONIST PROTEIN RSBS-RELATED"/>
    <property type="match status" value="1"/>
</dbReference>
<gene>
    <name evidence="3" type="ORF">GCM10011389_20780</name>
</gene>
<sequence length="247" mass="28067">MNQLSNQMMNHLSFGILAIDTEYRITALNEVGARLLQINQEEAIGQNVYDLFPDAPEDIRHIERTVKTGEEVDLDAMPYQWGKYRLYLSLKTKVLKEGNEKMGALAEFQDVTAYHEKQLALVKNMEDMSVTIIPVTNQIALFPLQPVIDNLEFHYILDKGIENISKMNVHDLILDFSAIRSVDLEFLNKIEKLMETVKLIGINVTLTGIQPAVAKEWSTGYDKPSDIAIYSTLQNAVEAIYTESKRS</sequence>
<keyword evidence="4" id="KW-1185">Reference proteome</keyword>
<dbReference type="EMBL" id="BMIN01000008">
    <property type="protein sequence ID" value="GGD13028.1"/>
    <property type="molecule type" value="Genomic_DNA"/>
</dbReference>
<comment type="caution">
    <text evidence="3">The sequence shown here is derived from an EMBL/GenBank/DDBJ whole genome shotgun (WGS) entry which is preliminary data.</text>
</comment>
<dbReference type="SUPFAM" id="SSF52091">
    <property type="entry name" value="SpoIIaa-like"/>
    <property type="match status" value="1"/>
</dbReference>
<proteinExistence type="predicted"/>
<name>A0ABQ1Q513_9BACI</name>
<dbReference type="InterPro" id="IPR036513">
    <property type="entry name" value="STAS_dom_sf"/>
</dbReference>
<evidence type="ECO:0000313" key="4">
    <source>
        <dbReference type="Proteomes" id="UP000642571"/>
    </source>
</evidence>
<dbReference type="Pfam" id="PF08448">
    <property type="entry name" value="PAS_4"/>
    <property type="match status" value="1"/>
</dbReference>
<feature type="domain" description="PAS" evidence="1">
    <location>
        <begin position="1"/>
        <end position="52"/>
    </location>
</feature>
<feature type="domain" description="STAS" evidence="2">
    <location>
        <begin position="162"/>
        <end position="240"/>
    </location>
</feature>
<dbReference type="InterPro" id="IPR002645">
    <property type="entry name" value="STAS_dom"/>
</dbReference>
<accession>A0ABQ1Q513</accession>
<dbReference type="InterPro" id="IPR035965">
    <property type="entry name" value="PAS-like_dom_sf"/>
</dbReference>
<dbReference type="SUPFAM" id="SSF55785">
    <property type="entry name" value="PYP-like sensor domain (PAS domain)"/>
    <property type="match status" value="1"/>
</dbReference>
<evidence type="ECO:0008006" key="5">
    <source>
        <dbReference type="Google" id="ProtNLM"/>
    </source>
</evidence>
<evidence type="ECO:0000259" key="1">
    <source>
        <dbReference type="PROSITE" id="PS50112"/>
    </source>
</evidence>
<dbReference type="CDD" id="cd07041">
    <property type="entry name" value="STAS_RsbR_RsbS_like"/>
    <property type="match status" value="1"/>
</dbReference>
<dbReference type="Gene3D" id="3.30.750.24">
    <property type="entry name" value="STAS domain"/>
    <property type="match status" value="1"/>
</dbReference>
<dbReference type="CDD" id="cd00130">
    <property type="entry name" value="PAS"/>
    <property type="match status" value="1"/>
</dbReference>
<dbReference type="SMART" id="SM00091">
    <property type="entry name" value="PAS"/>
    <property type="match status" value="1"/>
</dbReference>
<organism evidence="3 4">
    <name type="scientific">Pontibacillus salipaludis</name>
    <dbReference type="NCBI Taxonomy" id="1697394"/>
    <lineage>
        <taxon>Bacteria</taxon>
        <taxon>Bacillati</taxon>
        <taxon>Bacillota</taxon>
        <taxon>Bacilli</taxon>
        <taxon>Bacillales</taxon>
        <taxon>Bacillaceae</taxon>
        <taxon>Pontibacillus</taxon>
    </lineage>
</organism>
<dbReference type="RefSeq" id="WP_188653470.1">
    <property type="nucleotide sequence ID" value="NZ_BMIN01000008.1"/>
</dbReference>
<dbReference type="InterPro" id="IPR013656">
    <property type="entry name" value="PAS_4"/>
</dbReference>
<dbReference type="InterPro" id="IPR000014">
    <property type="entry name" value="PAS"/>
</dbReference>
<dbReference type="PROSITE" id="PS50112">
    <property type="entry name" value="PAS"/>
    <property type="match status" value="1"/>
</dbReference>
<dbReference type="PROSITE" id="PS50801">
    <property type="entry name" value="STAS"/>
    <property type="match status" value="1"/>
</dbReference>
<protein>
    <recommendedName>
        <fullName evidence="5">PAS domain S-box-containing protein</fullName>
    </recommendedName>
</protein>
<dbReference type="Proteomes" id="UP000642571">
    <property type="component" value="Unassembled WGS sequence"/>
</dbReference>
<reference evidence="4" key="1">
    <citation type="journal article" date="2019" name="Int. J. Syst. Evol. Microbiol.">
        <title>The Global Catalogue of Microorganisms (GCM) 10K type strain sequencing project: providing services to taxonomists for standard genome sequencing and annotation.</title>
        <authorList>
            <consortium name="The Broad Institute Genomics Platform"/>
            <consortium name="The Broad Institute Genome Sequencing Center for Infectious Disease"/>
            <person name="Wu L."/>
            <person name="Ma J."/>
        </authorList>
    </citation>
    <scope>NUCLEOTIDE SEQUENCE [LARGE SCALE GENOMIC DNA]</scope>
    <source>
        <strain evidence="4">CGMCC 1.15353</strain>
    </source>
</reference>
<evidence type="ECO:0000259" key="2">
    <source>
        <dbReference type="PROSITE" id="PS50801"/>
    </source>
</evidence>
<dbReference type="InterPro" id="IPR051932">
    <property type="entry name" value="Bact_StressResp_Reg"/>
</dbReference>
<dbReference type="Pfam" id="PF01740">
    <property type="entry name" value="STAS"/>
    <property type="match status" value="1"/>
</dbReference>
<evidence type="ECO:0000313" key="3">
    <source>
        <dbReference type="EMBL" id="GGD13028.1"/>
    </source>
</evidence>
<dbReference type="Gene3D" id="3.30.450.20">
    <property type="entry name" value="PAS domain"/>
    <property type="match status" value="1"/>
</dbReference>